<dbReference type="GO" id="GO:0005634">
    <property type="term" value="C:nucleus"/>
    <property type="evidence" value="ECO:0007669"/>
    <property type="project" value="UniProtKB-SubCell"/>
</dbReference>
<feature type="compositionally biased region" description="Basic residues" evidence="6">
    <location>
        <begin position="1"/>
        <end position="19"/>
    </location>
</feature>
<dbReference type="PROSITE" id="PS50815">
    <property type="entry name" value="HORMA"/>
    <property type="match status" value="1"/>
</dbReference>
<evidence type="ECO:0000256" key="5">
    <source>
        <dbReference type="ARBA" id="ARBA00023254"/>
    </source>
</evidence>
<evidence type="ECO:0000256" key="1">
    <source>
        <dbReference type="ARBA" id="ARBA00004123"/>
    </source>
</evidence>
<dbReference type="EMBL" id="MNUE01000001">
    <property type="protein sequence ID" value="OJD40356.1"/>
    <property type="molecule type" value="Genomic_DNA"/>
</dbReference>
<sequence length="840" mass="93581">MPKKKACKPSRARAKRPKQQRTYAQEQTQVQSTTTETTNFVLQQQTQELTQSLLLASISSILHLRDLINPACFRLTHFDVDSSEPWSYEDWKTGNVKTKHNNHTQSMHLLQREGSLKAETFMDYLENGAFDAIQKGFLRAFQLKIFTDPDHQENVLETHTLHFSYHRPAGTANKEVAGVEMVGPEGKHLSLVNLKIGLAEFVRSLSTYVDNLPELPEKRYFKPKLFYTDDCPDGYEAPGFSAPKTAAVIFPQNEELVKKTHRLGNYSGGFHSVDMSISHVQWLDKSDGAIPPESDLVYSKQVSATPEMVTQTVELEAPLQHQAAFDTGRLAETSRRATKLMSQPPQTQTQEALPRSRSSSVDVDVLRSRFKARPTISDLPTEGPTIAQKDSGVYNERQALGGLLAPGNATNLYRVTTFPETPRVKESSKTISERESSLPAPAIISQTIRRDGVSVLEGNSVTNATHGDQVLQRNATQSGLDSQDGSERLILKDLRQKPESQAHDTQPMGYNNAATEAANASIQEHNRLRLTRAKIEELNEKRRLRDTCGLRTQSEKNKVGSTDVISCQCGLNQEEEDNMGASDTRIPLEHACYRCLEDVVESGGARRRLKELKNFTLLRRAIRTVEDNGFHDETSFAQAIGGCNLQTASDVVARLLSEKAVFMSDSGKKSVFNKANDSRCKVVTTEPERSVMMNKFFNPLYNVENYVSRRQTMCNTKAETDRAGKYVQGDHGASQRNREAQQSVEATSQESQGDRVALSQASDGGQPRNTSGERAGLIGRSSLSERSQFRLKSDLKLNKGPKSDDARKRISTDGLNPPRPTKRIYHASPMVFTRGMSADA</sequence>
<gene>
    <name evidence="8" type="ORF">BKCO1_100016</name>
</gene>
<feature type="compositionally biased region" description="Polar residues" evidence="6">
    <location>
        <begin position="340"/>
        <end position="351"/>
    </location>
</feature>
<dbReference type="STRING" id="236234.A0A1J9SKU4"/>
<feature type="compositionally biased region" description="Polar residues" evidence="6">
    <location>
        <begin position="740"/>
        <end position="751"/>
    </location>
</feature>
<comment type="caution">
    <text evidence="8">The sequence shown here is derived from an EMBL/GenBank/DDBJ whole genome shotgun (WGS) entry which is preliminary data.</text>
</comment>
<dbReference type="GO" id="GO:0007130">
    <property type="term" value="P:synaptonemal complex assembly"/>
    <property type="evidence" value="ECO:0007669"/>
    <property type="project" value="TreeGrafter"/>
</dbReference>
<dbReference type="InterPro" id="IPR036570">
    <property type="entry name" value="HORMA_dom_sf"/>
</dbReference>
<keyword evidence="4" id="KW-0539">Nucleus</keyword>
<organism evidence="8 9">
    <name type="scientific">Diplodia corticola</name>
    <dbReference type="NCBI Taxonomy" id="236234"/>
    <lineage>
        <taxon>Eukaryota</taxon>
        <taxon>Fungi</taxon>
        <taxon>Dikarya</taxon>
        <taxon>Ascomycota</taxon>
        <taxon>Pezizomycotina</taxon>
        <taxon>Dothideomycetes</taxon>
        <taxon>Dothideomycetes incertae sedis</taxon>
        <taxon>Botryosphaeriales</taxon>
        <taxon>Botryosphaeriaceae</taxon>
        <taxon>Diplodia</taxon>
    </lineage>
</organism>
<keyword evidence="5" id="KW-0469">Meiosis</keyword>
<dbReference type="GeneID" id="31009785"/>
<dbReference type="Proteomes" id="UP000183809">
    <property type="component" value="Unassembled WGS sequence"/>
</dbReference>
<reference evidence="8 9" key="1">
    <citation type="submission" date="2016-10" db="EMBL/GenBank/DDBJ databases">
        <title>Proteomics and genomics reveal pathogen-plant mechanisms compatible with a hemibiotrophic lifestyle of Diplodia corticola.</title>
        <authorList>
            <person name="Fernandes I."/>
            <person name="De Jonge R."/>
            <person name="Van De Peer Y."/>
            <person name="Devreese B."/>
            <person name="Alves A."/>
            <person name="Esteves A.C."/>
        </authorList>
    </citation>
    <scope>NUCLEOTIDE SEQUENCE [LARGE SCALE GENOMIC DNA]</scope>
    <source>
        <strain evidence="8 9">CBS 112549</strain>
    </source>
</reference>
<evidence type="ECO:0000313" key="8">
    <source>
        <dbReference type="EMBL" id="OJD40356.1"/>
    </source>
</evidence>
<comment type="subcellular location">
    <subcellularLocation>
        <location evidence="2">Chromosome</location>
    </subcellularLocation>
    <subcellularLocation>
        <location evidence="1">Nucleus</location>
    </subcellularLocation>
</comment>
<dbReference type="InterPro" id="IPR051294">
    <property type="entry name" value="HORMA_MeioticProgression"/>
</dbReference>
<protein>
    <submittedName>
        <fullName evidence="8">Meiosis specific protein hop1</fullName>
    </submittedName>
</protein>
<dbReference type="AlphaFoldDB" id="A0A1J9SKU4"/>
<feature type="domain" description="HORMA" evidence="7">
    <location>
        <begin position="44"/>
        <end position="277"/>
    </location>
</feature>
<dbReference type="InterPro" id="IPR003511">
    <property type="entry name" value="HORMA_dom"/>
</dbReference>
<dbReference type="PANTHER" id="PTHR48225">
    <property type="entry name" value="HORMA DOMAIN-CONTAINING PROTEIN 1"/>
    <property type="match status" value="1"/>
</dbReference>
<feature type="region of interest" description="Disordered" evidence="6">
    <location>
        <begin position="1"/>
        <end position="34"/>
    </location>
</feature>
<dbReference type="Gene3D" id="3.30.900.10">
    <property type="entry name" value="HORMA domain"/>
    <property type="match status" value="1"/>
</dbReference>
<evidence type="ECO:0000256" key="3">
    <source>
        <dbReference type="ARBA" id="ARBA00022454"/>
    </source>
</evidence>
<evidence type="ECO:0000256" key="4">
    <source>
        <dbReference type="ARBA" id="ARBA00023242"/>
    </source>
</evidence>
<feature type="compositionally biased region" description="Low complexity" evidence="6">
    <location>
        <begin position="25"/>
        <end position="34"/>
    </location>
</feature>
<accession>A0A1J9SKU4</accession>
<keyword evidence="3" id="KW-0158">Chromosome</keyword>
<dbReference type="GO" id="GO:0005694">
    <property type="term" value="C:chromosome"/>
    <property type="evidence" value="ECO:0007669"/>
    <property type="project" value="UniProtKB-SubCell"/>
</dbReference>
<evidence type="ECO:0000313" key="9">
    <source>
        <dbReference type="Proteomes" id="UP000183809"/>
    </source>
</evidence>
<dbReference type="Pfam" id="PF02301">
    <property type="entry name" value="HORMA"/>
    <property type="match status" value="1"/>
</dbReference>
<keyword evidence="9" id="KW-1185">Reference proteome</keyword>
<feature type="region of interest" description="Disordered" evidence="6">
    <location>
        <begin position="720"/>
        <end position="824"/>
    </location>
</feature>
<dbReference type="RefSeq" id="XP_020135199.1">
    <property type="nucleotide sequence ID" value="XM_020269526.1"/>
</dbReference>
<evidence type="ECO:0000259" key="7">
    <source>
        <dbReference type="PROSITE" id="PS50815"/>
    </source>
</evidence>
<dbReference type="PANTHER" id="PTHR48225:SF7">
    <property type="entry name" value="MEIOSIS-SPECIFIC PROTEIN HOP1"/>
    <property type="match status" value="1"/>
</dbReference>
<dbReference type="SUPFAM" id="SSF56019">
    <property type="entry name" value="The spindle assembly checkpoint protein mad2"/>
    <property type="match status" value="1"/>
</dbReference>
<proteinExistence type="predicted"/>
<evidence type="ECO:0000256" key="6">
    <source>
        <dbReference type="SAM" id="MobiDB-lite"/>
    </source>
</evidence>
<feature type="compositionally biased region" description="Polar residues" evidence="6">
    <location>
        <begin position="759"/>
        <end position="772"/>
    </location>
</feature>
<dbReference type="OrthoDB" id="1928087at2759"/>
<name>A0A1J9SKU4_9PEZI</name>
<evidence type="ECO:0000256" key="2">
    <source>
        <dbReference type="ARBA" id="ARBA00004286"/>
    </source>
</evidence>
<dbReference type="GO" id="GO:0051598">
    <property type="term" value="P:meiotic recombination checkpoint signaling"/>
    <property type="evidence" value="ECO:0007669"/>
    <property type="project" value="TreeGrafter"/>
</dbReference>
<feature type="compositionally biased region" description="Basic and acidic residues" evidence="6">
    <location>
        <begin position="787"/>
        <end position="811"/>
    </location>
</feature>
<feature type="region of interest" description="Disordered" evidence="6">
    <location>
        <begin position="334"/>
        <end position="360"/>
    </location>
</feature>